<evidence type="ECO:0000256" key="1">
    <source>
        <dbReference type="SAM" id="MobiDB-lite"/>
    </source>
</evidence>
<dbReference type="OrthoDB" id="412780at2759"/>
<sequence>PEHKGPQGERKGPPPQQGKNISISISGNKVKIDRGDPKFSPEYILGEEVDEQGFGSTRKAKATLADNVLTIESRGDKDTTKRVYALSGSELVVTLSSTKPGVPEARRIYKKVN</sequence>
<dbReference type="EMBL" id="JAACXV010007940">
    <property type="protein sequence ID" value="KAF7276253.1"/>
    <property type="molecule type" value="Genomic_DNA"/>
</dbReference>
<organism evidence="2 3">
    <name type="scientific">Rhynchophorus ferrugineus</name>
    <name type="common">Red palm weevil</name>
    <name type="synonym">Curculio ferrugineus</name>
    <dbReference type="NCBI Taxonomy" id="354439"/>
    <lineage>
        <taxon>Eukaryota</taxon>
        <taxon>Metazoa</taxon>
        <taxon>Ecdysozoa</taxon>
        <taxon>Arthropoda</taxon>
        <taxon>Hexapoda</taxon>
        <taxon>Insecta</taxon>
        <taxon>Pterygota</taxon>
        <taxon>Neoptera</taxon>
        <taxon>Endopterygota</taxon>
        <taxon>Coleoptera</taxon>
        <taxon>Polyphaga</taxon>
        <taxon>Cucujiformia</taxon>
        <taxon>Curculionidae</taxon>
        <taxon>Dryophthorinae</taxon>
        <taxon>Rhynchophorus</taxon>
    </lineage>
</organism>
<name>A0A834MA17_RHYFE</name>
<gene>
    <name evidence="2" type="ORF">GWI33_010734</name>
</gene>
<dbReference type="SUPFAM" id="SSF50814">
    <property type="entry name" value="Lipocalins"/>
    <property type="match status" value="1"/>
</dbReference>
<accession>A0A834MA17</accession>
<proteinExistence type="predicted"/>
<dbReference type="InterPro" id="IPR012674">
    <property type="entry name" value="Calycin"/>
</dbReference>
<comment type="caution">
    <text evidence="2">The sequence shown here is derived from an EMBL/GenBank/DDBJ whole genome shotgun (WGS) entry which is preliminary data.</text>
</comment>
<reference evidence="2" key="1">
    <citation type="submission" date="2020-08" db="EMBL/GenBank/DDBJ databases">
        <title>Genome sequencing and assembly of the red palm weevil Rhynchophorus ferrugineus.</title>
        <authorList>
            <person name="Dias G.B."/>
            <person name="Bergman C.M."/>
            <person name="Manee M."/>
        </authorList>
    </citation>
    <scope>NUCLEOTIDE SEQUENCE</scope>
    <source>
        <strain evidence="2">AA-2017</strain>
        <tissue evidence="2">Whole larva</tissue>
    </source>
</reference>
<dbReference type="Gene3D" id="2.40.128.20">
    <property type="match status" value="1"/>
</dbReference>
<feature type="non-terminal residue" evidence="2">
    <location>
        <position position="1"/>
    </location>
</feature>
<feature type="region of interest" description="Disordered" evidence="1">
    <location>
        <begin position="1"/>
        <end position="37"/>
    </location>
</feature>
<evidence type="ECO:0000313" key="2">
    <source>
        <dbReference type="EMBL" id="KAF7276253.1"/>
    </source>
</evidence>
<feature type="compositionally biased region" description="Basic and acidic residues" evidence="1">
    <location>
        <begin position="1"/>
        <end position="12"/>
    </location>
</feature>
<protein>
    <submittedName>
        <fullName evidence="2">Uncharacterized protein</fullName>
    </submittedName>
</protein>
<feature type="compositionally biased region" description="Polar residues" evidence="1">
    <location>
        <begin position="17"/>
        <end position="27"/>
    </location>
</feature>
<dbReference type="Proteomes" id="UP000625711">
    <property type="component" value="Unassembled WGS sequence"/>
</dbReference>
<evidence type="ECO:0000313" key="3">
    <source>
        <dbReference type="Proteomes" id="UP000625711"/>
    </source>
</evidence>
<dbReference type="AlphaFoldDB" id="A0A834MA17"/>
<keyword evidence="3" id="KW-1185">Reference proteome</keyword>